<organism evidence="3 4">
    <name type="scientific">Tetraparma gracilis</name>
    <dbReference type="NCBI Taxonomy" id="2962635"/>
    <lineage>
        <taxon>Eukaryota</taxon>
        <taxon>Sar</taxon>
        <taxon>Stramenopiles</taxon>
        <taxon>Ochrophyta</taxon>
        <taxon>Bolidophyceae</taxon>
        <taxon>Parmales</taxon>
        <taxon>Triparmaceae</taxon>
        <taxon>Tetraparma</taxon>
    </lineage>
</organism>
<feature type="transmembrane region" description="Helical" evidence="2">
    <location>
        <begin position="241"/>
        <end position="259"/>
    </location>
</feature>
<accession>A0ABQ6MEX8</accession>
<keyword evidence="4" id="KW-1185">Reference proteome</keyword>
<feature type="transmembrane region" description="Helical" evidence="2">
    <location>
        <begin position="414"/>
        <end position="438"/>
    </location>
</feature>
<feature type="transmembrane region" description="Helical" evidence="2">
    <location>
        <begin position="289"/>
        <end position="311"/>
    </location>
</feature>
<reference evidence="3 4" key="1">
    <citation type="journal article" date="2023" name="Commun. Biol.">
        <title>Genome analysis of Parmales, the sister group of diatoms, reveals the evolutionary specialization of diatoms from phago-mixotrophs to photoautotrophs.</title>
        <authorList>
            <person name="Ban H."/>
            <person name="Sato S."/>
            <person name="Yoshikawa S."/>
            <person name="Yamada K."/>
            <person name="Nakamura Y."/>
            <person name="Ichinomiya M."/>
            <person name="Sato N."/>
            <person name="Blanc-Mathieu R."/>
            <person name="Endo H."/>
            <person name="Kuwata A."/>
            <person name="Ogata H."/>
        </authorList>
    </citation>
    <scope>NUCLEOTIDE SEQUENCE [LARGE SCALE GENOMIC DNA]</scope>
</reference>
<feature type="transmembrane region" description="Helical" evidence="2">
    <location>
        <begin position="139"/>
        <end position="159"/>
    </location>
</feature>
<protein>
    <submittedName>
        <fullName evidence="3">Uncharacterized protein</fullName>
    </submittedName>
</protein>
<dbReference type="EMBL" id="BRYB01000181">
    <property type="protein sequence ID" value="GMI24747.1"/>
    <property type="molecule type" value="Genomic_DNA"/>
</dbReference>
<keyword evidence="2" id="KW-1133">Transmembrane helix</keyword>
<evidence type="ECO:0000313" key="3">
    <source>
        <dbReference type="EMBL" id="GMI24747.1"/>
    </source>
</evidence>
<feature type="transmembrane region" description="Helical" evidence="2">
    <location>
        <begin position="212"/>
        <end position="234"/>
    </location>
</feature>
<dbReference type="Proteomes" id="UP001165060">
    <property type="component" value="Unassembled WGS sequence"/>
</dbReference>
<evidence type="ECO:0000313" key="4">
    <source>
        <dbReference type="Proteomes" id="UP001165060"/>
    </source>
</evidence>
<evidence type="ECO:0000256" key="1">
    <source>
        <dbReference type="SAM" id="MobiDB-lite"/>
    </source>
</evidence>
<feature type="region of interest" description="Disordered" evidence="1">
    <location>
        <begin position="1"/>
        <end position="25"/>
    </location>
</feature>
<proteinExistence type="predicted"/>
<feature type="transmembrane region" description="Helical" evidence="2">
    <location>
        <begin position="504"/>
        <end position="522"/>
    </location>
</feature>
<feature type="transmembrane region" description="Helical" evidence="2">
    <location>
        <begin position="171"/>
        <end position="192"/>
    </location>
</feature>
<keyword evidence="2" id="KW-0472">Membrane</keyword>
<name>A0ABQ6MEX8_9STRA</name>
<sequence>MTIAFEAGTTPVADDPVPASDPPSVGRRLSLTQGVPSMKTAHLAMMAAAETAADASATFSVLVRRFILESFLLSGAAAIVPVVVLLTMTRPWIEAIALQYYSSGEDESPCYLTLLNVTVAPIKGHYAARYFLPPPGPNFVNHLLEVLQIGVAGSFSTLVKALLMFRPPASGVVAATAVAACSLVAFLHFYLAKRELDNESGESTSAAGVQELCLTLVFVLGFPSVGVAAAASAGGLRKRHLALVFGLFLGSNLVEFVFYEVLSGALLPYFFLPTTTALGHFLARGPILFAIFTILMEILWQFTFLAVHHLGVETRNSHILLTACVVVVPMFARLMQGSAESAGSSAFYETISTGCELVAVHSLLKGRTPWYDTTLWCRWLWRTLWCGNKYKVEPERTPEEREHRQILFKERREFCASAVIMMSIGEAASIISTAAYFFLLNVNPSSAGSERIPTAQTLTSLVIQLFGEVFLSDIIVSYMSHANKKIYCIDLAVEWDAVKKSKSFLAATVGISSAFSMLALISTSKNFCLTSTFGDGGDETSWVLTACPQPPEDIGDVERRGVGAQFLEEWDLRAGD</sequence>
<feature type="transmembrane region" description="Helical" evidence="2">
    <location>
        <begin position="458"/>
        <end position="476"/>
    </location>
</feature>
<feature type="compositionally biased region" description="Low complexity" evidence="1">
    <location>
        <begin position="11"/>
        <end position="25"/>
    </location>
</feature>
<keyword evidence="2" id="KW-0812">Transmembrane</keyword>
<gene>
    <name evidence="3" type="ORF">TeGR_g9756</name>
</gene>
<comment type="caution">
    <text evidence="3">The sequence shown here is derived from an EMBL/GenBank/DDBJ whole genome shotgun (WGS) entry which is preliminary data.</text>
</comment>
<feature type="transmembrane region" description="Helical" evidence="2">
    <location>
        <begin position="71"/>
        <end position="93"/>
    </location>
</feature>
<evidence type="ECO:0000256" key="2">
    <source>
        <dbReference type="SAM" id="Phobius"/>
    </source>
</evidence>